<feature type="transmembrane region" description="Helical" evidence="1">
    <location>
        <begin position="114"/>
        <end position="131"/>
    </location>
</feature>
<gene>
    <name evidence="2" type="ORF">SAMN02745121_00274</name>
</gene>
<dbReference type="EMBL" id="FOMX01000002">
    <property type="protein sequence ID" value="SFD50001.1"/>
    <property type="molecule type" value="Genomic_DNA"/>
</dbReference>
<dbReference type="STRING" id="54.SAMN02745121_00274"/>
<protein>
    <submittedName>
        <fullName evidence="2">Uncharacterized protein</fullName>
    </submittedName>
</protein>
<dbReference type="AlphaFoldDB" id="A0A1I1SUG5"/>
<proteinExistence type="predicted"/>
<sequence>MRSWSQVEAELRASSPGTRIIVGKSEIETPAQAGATRSIGLPSGQLSDWRFPPSAGCRSVHVQEFPTTYLAHLDEVDPGCAPVQHLLVDAPIVAALGVGGAVLGAIVGRVRGTFVGLAGGLVLGALVHWAVTAPPPAPTR</sequence>
<dbReference type="RefSeq" id="WP_096333356.1">
    <property type="nucleotide sequence ID" value="NZ_FOMX01000002.1"/>
</dbReference>
<evidence type="ECO:0000313" key="2">
    <source>
        <dbReference type="EMBL" id="SFD50001.1"/>
    </source>
</evidence>
<evidence type="ECO:0000256" key="1">
    <source>
        <dbReference type="SAM" id="Phobius"/>
    </source>
</evidence>
<feature type="transmembrane region" description="Helical" evidence="1">
    <location>
        <begin position="86"/>
        <end position="107"/>
    </location>
</feature>
<keyword evidence="1" id="KW-0812">Transmembrane</keyword>
<evidence type="ECO:0000313" key="3">
    <source>
        <dbReference type="Proteomes" id="UP000199400"/>
    </source>
</evidence>
<dbReference type="Proteomes" id="UP000199400">
    <property type="component" value="Unassembled WGS sequence"/>
</dbReference>
<organism evidence="2 3">
    <name type="scientific">Nannocystis exedens</name>
    <dbReference type="NCBI Taxonomy" id="54"/>
    <lineage>
        <taxon>Bacteria</taxon>
        <taxon>Pseudomonadati</taxon>
        <taxon>Myxococcota</taxon>
        <taxon>Polyangia</taxon>
        <taxon>Nannocystales</taxon>
        <taxon>Nannocystaceae</taxon>
        <taxon>Nannocystis</taxon>
    </lineage>
</organism>
<accession>A0A1I1SUG5</accession>
<reference evidence="3" key="1">
    <citation type="submission" date="2016-10" db="EMBL/GenBank/DDBJ databases">
        <authorList>
            <person name="Varghese N."/>
            <person name="Submissions S."/>
        </authorList>
    </citation>
    <scope>NUCLEOTIDE SEQUENCE [LARGE SCALE GENOMIC DNA]</scope>
    <source>
        <strain evidence="3">ATCC 25963</strain>
    </source>
</reference>
<name>A0A1I1SUG5_9BACT</name>
<keyword evidence="3" id="KW-1185">Reference proteome</keyword>
<keyword evidence="1" id="KW-0472">Membrane</keyword>
<keyword evidence="1" id="KW-1133">Transmembrane helix</keyword>